<dbReference type="RefSeq" id="WP_183566174.1">
    <property type="nucleotide sequence ID" value="NZ_JACHOP010000003.1"/>
</dbReference>
<evidence type="ECO:0008006" key="4">
    <source>
        <dbReference type="Google" id="ProtNLM"/>
    </source>
</evidence>
<feature type="region of interest" description="Disordered" evidence="1">
    <location>
        <begin position="18"/>
        <end position="52"/>
    </location>
</feature>
<accession>A0A840ZGV1</accession>
<dbReference type="EMBL" id="JACHOP010000003">
    <property type="protein sequence ID" value="MBB5756434.1"/>
    <property type="molecule type" value="Genomic_DNA"/>
</dbReference>
<keyword evidence="3" id="KW-1185">Reference proteome</keyword>
<gene>
    <name evidence="2" type="ORF">HNR00_001132</name>
</gene>
<dbReference type="PROSITE" id="PS51257">
    <property type="entry name" value="PROKAR_LIPOPROTEIN"/>
    <property type="match status" value="1"/>
</dbReference>
<dbReference type="AlphaFoldDB" id="A0A840ZGV1"/>
<sequence>MRRALLLLPLLTLAACGSEEPRQESQDEGQSVVARTSEGDLPGWLTPTDGTDPARWLAGREAGRPLPDDAPEVAAMRASLKTARTGFVEDPRMMANRTVQLGQMLAEIGKPEPYRSLIDGLGRIAAPRGRHKSLYGEMVQHYYNARAQGADHDDALARLASRATP</sequence>
<organism evidence="2 3">
    <name type="scientific">Methylorubrum rhodinum</name>
    <dbReference type="NCBI Taxonomy" id="29428"/>
    <lineage>
        <taxon>Bacteria</taxon>
        <taxon>Pseudomonadati</taxon>
        <taxon>Pseudomonadota</taxon>
        <taxon>Alphaproteobacteria</taxon>
        <taxon>Hyphomicrobiales</taxon>
        <taxon>Methylobacteriaceae</taxon>
        <taxon>Methylorubrum</taxon>
    </lineage>
</organism>
<comment type="caution">
    <text evidence="2">The sequence shown here is derived from an EMBL/GenBank/DDBJ whole genome shotgun (WGS) entry which is preliminary data.</text>
</comment>
<protein>
    <recommendedName>
        <fullName evidence="4">MxaH protein</fullName>
    </recommendedName>
</protein>
<proteinExistence type="predicted"/>
<evidence type="ECO:0000313" key="2">
    <source>
        <dbReference type="EMBL" id="MBB5756434.1"/>
    </source>
</evidence>
<reference evidence="2 3" key="1">
    <citation type="submission" date="2020-08" db="EMBL/GenBank/DDBJ databases">
        <title>Genomic Encyclopedia of Type Strains, Phase IV (KMG-IV): sequencing the most valuable type-strain genomes for metagenomic binning, comparative biology and taxonomic classification.</title>
        <authorList>
            <person name="Goeker M."/>
        </authorList>
    </citation>
    <scope>NUCLEOTIDE SEQUENCE [LARGE SCALE GENOMIC DNA]</scope>
    <source>
        <strain evidence="2 3">DSM 2163</strain>
    </source>
</reference>
<evidence type="ECO:0000313" key="3">
    <source>
        <dbReference type="Proteomes" id="UP000583454"/>
    </source>
</evidence>
<dbReference type="Proteomes" id="UP000583454">
    <property type="component" value="Unassembled WGS sequence"/>
</dbReference>
<name>A0A840ZGV1_9HYPH</name>
<evidence type="ECO:0000256" key="1">
    <source>
        <dbReference type="SAM" id="MobiDB-lite"/>
    </source>
</evidence>